<sequence length="109" mass="12363">MEVLAKEVDFTLCPKIEAAFSILGRKWNGLIIHTLLHKENVRFSELAQIVNNLSDRMLSARLKELEENGIVEKKASCQMRGVSVYQLTQKGVALASSLTELEHWAEEYC</sequence>
<evidence type="ECO:0000313" key="5">
    <source>
        <dbReference type="EMBL" id="SJZ62365.1"/>
    </source>
</evidence>
<dbReference type="InterPro" id="IPR036388">
    <property type="entry name" value="WH-like_DNA-bd_sf"/>
</dbReference>
<dbReference type="RefSeq" id="WP_078806884.1">
    <property type="nucleotide sequence ID" value="NZ_FUXI01000008.1"/>
</dbReference>
<dbReference type="Proteomes" id="UP000190328">
    <property type="component" value="Unassembled WGS sequence"/>
</dbReference>
<keyword evidence="1" id="KW-0805">Transcription regulation</keyword>
<dbReference type="EMBL" id="FUXI01000008">
    <property type="protein sequence ID" value="SJZ62365.1"/>
    <property type="molecule type" value="Genomic_DNA"/>
</dbReference>
<dbReference type="InterPro" id="IPR036390">
    <property type="entry name" value="WH_DNA-bd_sf"/>
</dbReference>
<dbReference type="PANTHER" id="PTHR33204">
    <property type="entry name" value="TRANSCRIPTIONAL REGULATOR, MARR FAMILY"/>
    <property type="match status" value="1"/>
</dbReference>
<dbReference type="STRING" id="263852.SAMN02745116_00957"/>
<organism evidence="5 6">
    <name type="scientific">Pilibacter termitis</name>
    <dbReference type="NCBI Taxonomy" id="263852"/>
    <lineage>
        <taxon>Bacteria</taxon>
        <taxon>Bacillati</taxon>
        <taxon>Bacillota</taxon>
        <taxon>Bacilli</taxon>
        <taxon>Lactobacillales</taxon>
        <taxon>Enterococcaceae</taxon>
        <taxon>Pilibacter</taxon>
    </lineage>
</organism>
<accession>A0A1T4M627</accession>
<keyword evidence="6" id="KW-1185">Reference proteome</keyword>
<evidence type="ECO:0000256" key="2">
    <source>
        <dbReference type="ARBA" id="ARBA00023125"/>
    </source>
</evidence>
<keyword evidence="3" id="KW-0804">Transcription</keyword>
<dbReference type="AlphaFoldDB" id="A0A1T4M627"/>
<gene>
    <name evidence="5" type="ORF">SAMN02745116_00957</name>
</gene>
<dbReference type="OrthoDB" id="9800966at2"/>
<proteinExistence type="predicted"/>
<name>A0A1T4M627_9ENTE</name>
<keyword evidence="2" id="KW-0238">DNA-binding</keyword>
<dbReference type="Pfam" id="PF01638">
    <property type="entry name" value="HxlR"/>
    <property type="match status" value="1"/>
</dbReference>
<dbReference type="Gene3D" id="1.10.10.10">
    <property type="entry name" value="Winged helix-like DNA-binding domain superfamily/Winged helix DNA-binding domain"/>
    <property type="match status" value="1"/>
</dbReference>
<evidence type="ECO:0000256" key="1">
    <source>
        <dbReference type="ARBA" id="ARBA00023015"/>
    </source>
</evidence>
<dbReference type="PROSITE" id="PS51118">
    <property type="entry name" value="HTH_HXLR"/>
    <property type="match status" value="1"/>
</dbReference>
<evidence type="ECO:0000259" key="4">
    <source>
        <dbReference type="PROSITE" id="PS51118"/>
    </source>
</evidence>
<dbReference type="PANTHER" id="PTHR33204:SF37">
    <property type="entry name" value="HTH-TYPE TRANSCRIPTIONAL REGULATOR YODB"/>
    <property type="match status" value="1"/>
</dbReference>
<protein>
    <submittedName>
        <fullName evidence="5">Transcriptional regulator, HxlR family</fullName>
    </submittedName>
</protein>
<dbReference type="InterPro" id="IPR002577">
    <property type="entry name" value="HTH_HxlR"/>
</dbReference>
<feature type="domain" description="HTH hxlR-type" evidence="4">
    <location>
        <begin position="13"/>
        <end position="109"/>
    </location>
</feature>
<dbReference type="SUPFAM" id="SSF46785">
    <property type="entry name" value="Winged helix' DNA-binding domain"/>
    <property type="match status" value="1"/>
</dbReference>
<evidence type="ECO:0000313" key="6">
    <source>
        <dbReference type="Proteomes" id="UP000190328"/>
    </source>
</evidence>
<reference evidence="5 6" key="1">
    <citation type="submission" date="2017-02" db="EMBL/GenBank/DDBJ databases">
        <authorList>
            <person name="Peterson S.W."/>
        </authorList>
    </citation>
    <scope>NUCLEOTIDE SEQUENCE [LARGE SCALE GENOMIC DNA]</scope>
    <source>
        <strain evidence="5 6">ATCC BAA-1030</strain>
    </source>
</reference>
<evidence type="ECO:0000256" key="3">
    <source>
        <dbReference type="ARBA" id="ARBA00023163"/>
    </source>
</evidence>
<dbReference type="GO" id="GO:0003677">
    <property type="term" value="F:DNA binding"/>
    <property type="evidence" value="ECO:0007669"/>
    <property type="project" value="UniProtKB-KW"/>
</dbReference>